<evidence type="ECO:0000313" key="2">
    <source>
        <dbReference type="Proteomes" id="UP000280228"/>
    </source>
</evidence>
<dbReference type="Proteomes" id="UP000280228">
    <property type="component" value="Chromosome"/>
</dbReference>
<organism evidence="1 2">
    <name type="scientific">Moraxella catarrhalis</name>
    <name type="common">Branhamella catarrhalis</name>
    <dbReference type="NCBI Taxonomy" id="480"/>
    <lineage>
        <taxon>Bacteria</taxon>
        <taxon>Pseudomonadati</taxon>
        <taxon>Pseudomonadota</taxon>
        <taxon>Gammaproteobacteria</taxon>
        <taxon>Moraxellales</taxon>
        <taxon>Moraxellaceae</taxon>
        <taxon>Moraxella</taxon>
    </lineage>
</organism>
<name>A0A3Q9GFP1_MORCA</name>
<dbReference type="AlphaFoldDB" id="A0A3Q9GFP1"/>
<proteinExistence type="predicted"/>
<dbReference type="EMBL" id="CP034662">
    <property type="protein sequence ID" value="AZQ93114.1"/>
    <property type="molecule type" value="Genomic_DNA"/>
</dbReference>
<protein>
    <submittedName>
        <fullName evidence="1">Uncharacterized protein</fullName>
    </submittedName>
</protein>
<sequence>MPLPRTGGVLGGHQGRLFSIGMVMAGINAGTGIMPPMA</sequence>
<accession>A0A3Q9GFP1</accession>
<reference evidence="1 2" key="1">
    <citation type="submission" date="2018-12" db="EMBL/GenBank/DDBJ databases">
        <title>Persistence of Moraxella catarrhalis in Chronic Obstructive Pulmonary Disease and Regulation of the Hag/MID Adhesin.</title>
        <authorList>
            <person name="Murphy T."/>
            <person name="Zhao X."/>
            <person name="Vyas G."/>
            <person name="Aluvathingal J."/>
            <person name="Nadendla S."/>
            <person name="Tallon L."/>
            <person name="Tettelin H."/>
        </authorList>
    </citation>
    <scope>NUCLEOTIDE SEQUENCE [LARGE SCALE GENOMIC DNA]</scope>
    <source>
        <strain evidence="1 2">46P58B1</strain>
    </source>
</reference>
<evidence type="ECO:0000313" key="1">
    <source>
        <dbReference type="EMBL" id="AZQ93114.1"/>
    </source>
</evidence>
<gene>
    <name evidence="1" type="ORF">EJK53_1828</name>
</gene>